<evidence type="ECO:0000256" key="4">
    <source>
        <dbReference type="ARBA" id="ARBA00023242"/>
    </source>
</evidence>
<keyword evidence="2" id="KW-0813">Transport</keyword>
<comment type="subcellular location">
    <subcellularLocation>
        <location evidence="1">Nucleus</location>
        <location evidence="1">Nuclear pore complex</location>
    </subcellularLocation>
</comment>
<dbReference type="HOGENOM" id="CLU_023804_2_0_1"/>
<dbReference type="InterPro" id="IPR025574">
    <property type="entry name" value="Nucleoporin_FG_rpt"/>
</dbReference>
<evidence type="ECO:0000256" key="5">
    <source>
        <dbReference type="SAM" id="MobiDB-lite"/>
    </source>
</evidence>
<feature type="region of interest" description="Disordered" evidence="5">
    <location>
        <begin position="30"/>
        <end position="210"/>
    </location>
</feature>
<dbReference type="GO" id="GO:0017056">
    <property type="term" value="F:structural constituent of nuclear pore"/>
    <property type="evidence" value="ECO:0007669"/>
    <property type="project" value="TreeGrafter"/>
</dbReference>
<protein>
    <recommendedName>
        <fullName evidence="6">Nucleoporin Nup54 alpha-helical domain-containing protein</fullName>
    </recommendedName>
</protein>
<name>A0A0C2X006_SERVB</name>
<dbReference type="GO" id="GO:0044613">
    <property type="term" value="C:nuclear pore central transport channel"/>
    <property type="evidence" value="ECO:0007669"/>
    <property type="project" value="TreeGrafter"/>
</dbReference>
<dbReference type="Pfam" id="PF13874">
    <property type="entry name" value="Nup54"/>
    <property type="match status" value="1"/>
</dbReference>
<evidence type="ECO:0000256" key="2">
    <source>
        <dbReference type="ARBA" id="ARBA00022448"/>
    </source>
</evidence>
<dbReference type="PANTHER" id="PTHR13000">
    <property type="entry name" value="NUCLEOPORIN P54"/>
    <property type="match status" value="1"/>
</dbReference>
<accession>A0A0C2X006</accession>
<dbReference type="GO" id="GO:0006607">
    <property type="term" value="P:NLS-bearing protein import into nucleus"/>
    <property type="evidence" value="ECO:0007669"/>
    <property type="project" value="TreeGrafter"/>
</dbReference>
<dbReference type="InterPro" id="IPR025712">
    <property type="entry name" value="Nup54_alpha-helical_dom"/>
</dbReference>
<dbReference type="STRING" id="933852.A0A0C2X006"/>
<keyword evidence="4" id="KW-0539">Nucleus</keyword>
<dbReference type="PANTHER" id="PTHR13000:SF0">
    <property type="entry name" value="NUCLEOPORIN P54"/>
    <property type="match status" value="1"/>
</dbReference>
<reference evidence="8" key="2">
    <citation type="submission" date="2015-01" db="EMBL/GenBank/DDBJ databases">
        <title>Evolutionary Origins and Diversification of the Mycorrhizal Mutualists.</title>
        <authorList>
            <consortium name="DOE Joint Genome Institute"/>
            <consortium name="Mycorrhizal Genomics Consortium"/>
            <person name="Kohler A."/>
            <person name="Kuo A."/>
            <person name="Nagy L.G."/>
            <person name="Floudas D."/>
            <person name="Copeland A."/>
            <person name="Barry K.W."/>
            <person name="Cichocki N."/>
            <person name="Veneault-Fourrey C."/>
            <person name="LaButti K."/>
            <person name="Lindquist E.A."/>
            <person name="Lipzen A."/>
            <person name="Lundell T."/>
            <person name="Morin E."/>
            <person name="Murat C."/>
            <person name="Riley R."/>
            <person name="Ohm R."/>
            <person name="Sun H."/>
            <person name="Tunlid A."/>
            <person name="Henrissat B."/>
            <person name="Grigoriev I.V."/>
            <person name="Hibbett D.S."/>
            <person name="Martin F."/>
        </authorList>
    </citation>
    <scope>NUCLEOTIDE SEQUENCE [LARGE SCALE GENOMIC DNA]</scope>
    <source>
        <strain evidence="8">MAFF 305830</strain>
    </source>
</reference>
<feature type="compositionally biased region" description="Low complexity" evidence="5">
    <location>
        <begin position="125"/>
        <end position="143"/>
    </location>
</feature>
<evidence type="ECO:0000313" key="7">
    <source>
        <dbReference type="EMBL" id="KIM22882.1"/>
    </source>
</evidence>
<keyword evidence="3" id="KW-0811">Translocation</keyword>
<keyword evidence="3" id="KW-0653">Protein transport</keyword>
<evidence type="ECO:0000313" key="8">
    <source>
        <dbReference type="Proteomes" id="UP000054097"/>
    </source>
</evidence>
<feature type="compositionally biased region" description="Polar residues" evidence="5">
    <location>
        <begin position="164"/>
        <end position="181"/>
    </location>
</feature>
<dbReference type="EMBL" id="KN824346">
    <property type="protein sequence ID" value="KIM22882.1"/>
    <property type="molecule type" value="Genomic_DNA"/>
</dbReference>
<dbReference type="GO" id="GO:0036228">
    <property type="term" value="P:protein localization to nuclear inner membrane"/>
    <property type="evidence" value="ECO:0007669"/>
    <property type="project" value="TreeGrafter"/>
</dbReference>
<dbReference type="Proteomes" id="UP000054097">
    <property type="component" value="Unassembled WGS sequence"/>
</dbReference>
<evidence type="ECO:0000256" key="3">
    <source>
        <dbReference type="ARBA" id="ARBA00023132"/>
    </source>
</evidence>
<proteinExistence type="predicted"/>
<reference evidence="7 8" key="1">
    <citation type="submission" date="2014-04" db="EMBL/GenBank/DDBJ databases">
        <authorList>
            <consortium name="DOE Joint Genome Institute"/>
            <person name="Kuo A."/>
            <person name="Zuccaro A."/>
            <person name="Kohler A."/>
            <person name="Nagy L.G."/>
            <person name="Floudas D."/>
            <person name="Copeland A."/>
            <person name="Barry K.W."/>
            <person name="Cichocki N."/>
            <person name="Veneault-Fourrey C."/>
            <person name="LaButti K."/>
            <person name="Lindquist E.A."/>
            <person name="Lipzen A."/>
            <person name="Lundell T."/>
            <person name="Morin E."/>
            <person name="Murat C."/>
            <person name="Sun H."/>
            <person name="Tunlid A."/>
            <person name="Henrissat B."/>
            <person name="Grigoriev I.V."/>
            <person name="Hibbett D.S."/>
            <person name="Martin F."/>
            <person name="Nordberg H.P."/>
            <person name="Cantor M.N."/>
            <person name="Hua S.X."/>
        </authorList>
    </citation>
    <scope>NUCLEOTIDE SEQUENCE [LARGE SCALE GENOMIC DNA]</scope>
    <source>
        <strain evidence="7 8">MAFF 305830</strain>
    </source>
</reference>
<dbReference type="GO" id="GO:0006999">
    <property type="term" value="P:nuclear pore organization"/>
    <property type="evidence" value="ECO:0007669"/>
    <property type="project" value="TreeGrafter"/>
</dbReference>
<feature type="non-terminal residue" evidence="7">
    <location>
        <position position="1"/>
    </location>
</feature>
<dbReference type="AlphaFoldDB" id="A0A0C2X006"/>
<dbReference type="Pfam" id="PF13634">
    <property type="entry name" value="Nucleoporin_FG"/>
    <property type="match status" value="1"/>
</dbReference>
<feature type="domain" description="Nucleoporin Nup54 alpha-helical" evidence="6">
    <location>
        <begin position="271"/>
        <end position="410"/>
    </location>
</feature>
<sequence length="486" mass="49987">GGLFGTQPAAGGAAGGGGLFGAKPATPTLGGGLFGQTQPAGATGGTGLFGSTNPAGTTTGGGLFGSTQPAAGTTGGGLFGSTTTQPATGGGLFGSNQPATGGGLFGQPAGASTGGLFGQSTATTGFLGQQQQQPKPGGLFGQPAAPTTGGLFGQPAAKPGGLFGNSTTTGFGLGNSMTPSSGFGFGGGTAGFGATQNQPQQQQQQPQGGLNAQGQALLRLLTQLSQLQQGIQGLMAQGAMGSSAPSGHQESLETYVFYNVVDPVQVAMYARPSHVSDALWEKAIKENPDPRCMVPAFAMGMEDLQKRADAQAKATESCKAKLDEIRTKLATLSQRHVLSTSLRSQKLSNNHILLFQRVVRLSQHLHLLIPSVRSSAIRPEEEHLRGRLEATEDELRRGNASKGRMNEMWGVVGQLTALKTREGMETGGEGKEWAVVDEEGLRRLSRILSEQQHGLAHLTRILQDSLRELTIILTQLQPGGPLSPPS</sequence>
<evidence type="ECO:0000256" key="1">
    <source>
        <dbReference type="ARBA" id="ARBA00004567"/>
    </source>
</evidence>
<dbReference type="OrthoDB" id="6162375at2759"/>
<keyword evidence="3" id="KW-0906">Nuclear pore complex</keyword>
<organism evidence="7 8">
    <name type="scientific">Serendipita vermifera MAFF 305830</name>
    <dbReference type="NCBI Taxonomy" id="933852"/>
    <lineage>
        <taxon>Eukaryota</taxon>
        <taxon>Fungi</taxon>
        <taxon>Dikarya</taxon>
        <taxon>Basidiomycota</taxon>
        <taxon>Agaricomycotina</taxon>
        <taxon>Agaricomycetes</taxon>
        <taxon>Sebacinales</taxon>
        <taxon>Serendipitaceae</taxon>
        <taxon>Serendipita</taxon>
    </lineage>
</organism>
<feature type="compositionally biased region" description="Low complexity" evidence="5">
    <location>
        <begin position="192"/>
        <end position="210"/>
    </location>
</feature>
<dbReference type="InterPro" id="IPR024864">
    <property type="entry name" value="Nup54/Nup57/Nup44"/>
</dbReference>
<evidence type="ECO:0000259" key="6">
    <source>
        <dbReference type="Pfam" id="PF13874"/>
    </source>
</evidence>
<keyword evidence="3" id="KW-0509">mRNA transport</keyword>
<gene>
    <name evidence="7" type="ORF">M408DRAFT_78303</name>
</gene>
<keyword evidence="8" id="KW-1185">Reference proteome</keyword>